<protein>
    <submittedName>
        <fullName evidence="6">LysR family transcriptional regulator</fullName>
    </submittedName>
</protein>
<dbReference type="InterPro" id="IPR036388">
    <property type="entry name" value="WH-like_DNA-bd_sf"/>
</dbReference>
<dbReference type="InterPro" id="IPR000847">
    <property type="entry name" value="LysR_HTH_N"/>
</dbReference>
<evidence type="ECO:0000256" key="3">
    <source>
        <dbReference type="ARBA" id="ARBA00023125"/>
    </source>
</evidence>
<keyword evidence="2" id="KW-0805">Transcription regulation</keyword>
<evidence type="ECO:0000313" key="6">
    <source>
        <dbReference type="EMBL" id="MFC3885590.1"/>
    </source>
</evidence>
<evidence type="ECO:0000259" key="5">
    <source>
        <dbReference type="PROSITE" id="PS50931"/>
    </source>
</evidence>
<dbReference type="PROSITE" id="PS50931">
    <property type="entry name" value="HTH_LYSR"/>
    <property type="match status" value="1"/>
</dbReference>
<dbReference type="PRINTS" id="PR00039">
    <property type="entry name" value="HTHLYSR"/>
</dbReference>
<keyword evidence="7" id="KW-1185">Reference proteome</keyword>
<comment type="similarity">
    <text evidence="1">Belongs to the LysR transcriptional regulatory family.</text>
</comment>
<reference evidence="7" key="1">
    <citation type="journal article" date="2019" name="Int. J. Syst. Evol. Microbiol.">
        <title>The Global Catalogue of Microorganisms (GCM) 10K type strain sequencing project: providing services to taxonomists for standard genome sequencing and annotation.</title>
        <authorList>
            <consortium name="The Broad Institute Genomics Platform"/>
            <consortium name="The Broad Institute Genome Sequencing Center for Infectious Disease"/>
            <person name="Wu L."/>
            <person name="Ma J."/>
        </authorList>
    </citation>
    <scope>NUCLEOTIDE SEQUENCE [LARGE SCALE GENOMIC DNA]</scope>
    <source>
        <strain evidence="7">CCUG 61889</strain>
    </source>
</reference>
<organism evidence="6 7">
    <name type="scientific">Bacillus songklensis</name>
    <dbReference type="NCBI Taxonomy" id="1069116"/>
    <lineage>
        <taxon>Bacteria</taxon>
        <taxon>Bacillati</taxon>
        <taxon>Bacillota</taxon>
        <taxon>Bacilli</taxon>
        <taxon>Bacillales</taxon>
        <taxon>Bacillaceae</taxon>
        <taxon>Bacillus</taxon>
    </lineage>
</organism>
<feature type="domain" description="HTH lysR-type" evidence="5">
    <location>
        <begin position="1"/>
        <end position="58"/>
    </location>
</feature>
<dbReference type="InterPro" id="IPR005119">
    <property type="entry name" value="LysR_subst-bd"/>
</dbReference>
<dbReference type="Gene3D" id="3.40.190.10">
    <property type="entry name" value="Periplasmic binding protein-like II"/>
    <property type="match status" value="2"/>
</dbReference>
<dbReference type="PANTHER" id="PTHR30126:SF40">
    <property type="entry name" value="HTH-TYPE TRANSCRIPTIONAL REGULATOR GLTR"/>
    <property type="match status" value="1"/>
</dbReference>
<gene>
    <name evidence="6" type="ORF">ACFOU2_19800</name>
</gene>
<keyword evidence="3" id="KW-0238">DNA-binding</keyword>
<evidence type="ECO:0000256" key="4">
    <source>
        <dbReference type="ARBA" id="ARBA00023163"/>
    </source>
</evidence>
<dbReference type="PANTHER" id="PTHR30126">
    <property type="entry name" value="HTH-TYPE TRANSCRIPTIONAL REGULATOR"/>
    <property type="match status" value="1"/>
</dbReference>
<dbReference type="Pfam" id="PF00126">
    <property type="entry name" value="HTH_1"/>
    <property type="match status" value="1"/>
</dbReference>
<evidence type="ECO:0000256" key="1">
    <source>
        <dbReference type="ARBA" id="ARBA00009437"/>
    </source>
</evidence>
<comment type="caution">
    <text evidence="6">The sequence shown here is derived from an EMBL/GenBank/DDBJ whole genome shotgun (WGS) entry which is preliminary data.</text>
</comment>
<dbReference type="Pfam" id="PF03466">
    <property type="entry name" value="LysR_substrate"/>
    <property type="match status" value="1"/>
</dbReference>
<dbReference type="Proteomes" id="UP001595752">
    <property type="component" value="Unassembled WGS sequence"/>
</dbReference>
<dbReference type="SUPFAM" id="SSF46785">
    <property type="entry name" value="Winged helix' DNA-binding domain"/>
    <property type="match status" value="1"/>
</dbReference>
<proteinExistence type="inferred from homology"/>
<dbReference type="InterPro" id="IPR036390">
    <property type="entry name" value="WH_DNA-bd_sf"/>
</dbReference>
<evidence type="ECO:0000313" key="7">
    <source>
        <dbReference type="Proteomes" id="UP001595752"/>
    </source>
</evidence>
<dbReference type="RefSeq" id="WP_377917997.1">
    <property type="nucleotide sequence ID" value="NZ_JBHRZT010000072.1"/>
</dbReference>
<sequence>MESHDLFIFKHVAVLRSISKTAEKLGYVQPNISQRIKNLEEELGVRLFKRNNRGVTLTRDGEILLDYANRILQLMDEAKIKINPDKWQERLVIGATQTISALKVPRILSSFLSVHHQINVKVRTDTTSMLLEQVVYGEIDGAFVTEPFDYSELKTVYTIPEKVSLISPKNHPDKMEYEQTLLVNSNPNCIYRKTLIHLSKKNSCNHLRIIEFDSLEAILQSVSDGLGVSLVPSDVAKLQKYQNEYKISELPEPVQIDFVIKNKNQQPKGLNSFIKFLLEEKY</sequence>
<accession>A0ABV8B6T1</accession>
<keyword evidence="4" id="KW-0804">Transcription</keyword>
<dbReference type="Gene3D" id="1.10.10.10">
    <property type="entry name" value="Winged helix-like DNA-binding domain superfamily/Winged helix DNA-binding domain"/>
    <property type="match status" value="1"/>
</dbReference>
<dbReference type="EMBL" id="JBHRZT010000072">
    <property type="protein sequence ID" value="MFC3885590.1"/>
    <property type="molecule type" value="Genomic_DNA"/>
</dbReference>
<evidence type="ECO:0000256" key="2">
    <source>
        <dbReference type="ARBA" id="ARBA00023015"/>
    </source>
</evidence>
<name>A0ABV8B6T1_9BACI</name>
<dbReference type="SUPFAM" id="SSF53850">
    <property type="entry name" value="Periplasmic binding protein-like II"/>
    <property type="match status" value="1"/>
</dbReference>